<protein>
    <recommendedName>
        <fullName evidence="3">Gp5/Type VI secretion system Vgr protein OB-fold domain-containing protein</fullName>
    </recommendedName>
</protein>
<gene>
    <name evidence="1" type="ORF">HB762_04355</name>
</gene>
<organism evidence="1 2">
    <name type="scientific">Vibrio campbellii</name>
    <dbReference type="NCBI Taxonomy" id="680"/>
    <lineage>
        <taxon>Bacteria</taxon>
        <taxon>Pseudomonadati</taxon>
        <taxon>Pseudomonadota</taxon>
        <taxon>Gammaproteobacteria</taxon>
        <taxon>Vibrionales</taxon>
        <taxon>Vibrionaceae</taxon>
        <taxon>Vibrio</taxon>
    </lineage>
</organism>
<dbReference type="EMBL" id="CP050470">
    <property type="protein sequence ID" value="UTZ30685.1"/>
    <property type="molecule type" value="Genomic_DNA"/>
</dbReference>
<proteinExistence type="predicted"/>
<accession>A0ABY5I8N1</accession>
<dbReference type="RefSeq" id="WP_255900360.1">
    <property type="nucleotide sequence ID" value="NZ_CP050463.1"/>
</dbReference>
<name>A0ABY5I8N1_9VIBR</name>
<evidence type="ECO:0000313" key="2">
    <source>
        <dbReference type="Proteomes" id="UP001059912"/>
    </source>
</evidence>
<keyword evidence="2" id="KW-1185">Reference proteome</keyword>
<sequence>MIQQEEQDQKVEINSRIGRIIEVHPDLNRVKIDFENNPLGQPIWGSIGRAFTISDIELAIDNQLDCRIEFFVGDFNLPILTDIYTSLLCEELLVLRAKKMRIEGEESITISSGEAKVLLTAKNGSIKSKAKNISTSAEKLQKIQAAKITLN</sequence>
<evidence type="ECO:0008006" key="3">
    <source>
        <dbReference type="Google" id="ProtNLM"/>
    </source>
</evidence>
<reference evidence="1" key="1">
    <citation type="submission" date="2020-03" db="EMBL/GenBank/DDBJ databases">
        <title>Five strains of Vibrio campbellii isolated from Mariana Trench.</title>
        <authorList>
            <person name="Liang J."/>
            <person name="Zhang X.-H."/>
        </authorList>
    </citation>
    <scope>NUCLEOTIDE SEQUENCE</scope>
    <source>
        <strain evidence="1">LJC013</strain>
    </source>
</reference>
<dbReference type="Proteomes" id="UP001059912">
    <property type="component" value="Chromosome 1"/>
</dbReference>
<evidence type="ECO:0000313" key="1">
    <source>
        <dbReference type="EMBL" id="UTZ30685.1"/>
    </source>
</evidence>